<feature type="domain" description="STAS" evidence="1">
    <location>
        <begin position="14"/>
        <end position="95"/>
    </location>
</feature>
<accession>A0A229S6N4</accession>
<dbReference type="Pfam" id="PF13466">
    <property type="entry name" value="STAS_2"/>
    <property type="match status" value="1"/>
</dbReference>
<name>A0A229S6N4_9PSEU</name>
<organism evidence="2 3">
    <name type="scientific">Amycolatopsis thailandensis</name>
    <dbReference type="NCBI Taxonomy" id="589330"/>
    <lineage>
        <taxon>Bacteria</taxon>
        <taxon>Bacillati</taxon>
        <taxon>Actinomycetota</taxon>
        <taxon>Actinomycetes</taxon>
        <taxon>Pseudonocardiales</taxon>
        <taxon>Pseudonocardiaceae</taxon>
        <taxon>Amycolatopsis</taxon>
    </lineage>
</organism>
<dbReference type="SUPFAM" id="SSF52091">
    <property type="entry name" value="SpoIIaa-like"/>
    <property type="match status" value="1"/>
</dbReference>
<dbReference type="CDD" id="cd07043">
    <property type="entry name" value="STAS_anti-anti-sigma_factors"/>
    <property type="match status" value="1"/>
</dbReference>
<sequence length="95" mass="10146">MTTELTLTTDSRQDGTVSLIASGEIDLSNVGTFCSALAEATKNGTATVDLREVDYLDSGGINVLFTYADRIRIRANPLLRPVLDVSGLAELVDVE</sequence>
<dbReference type="InterPro" id="IPR036513">
    <property type="entry name" value="STAS_dom_sf"/>
</dbReference>
<dbReference type="EMBL" id="NMQT01000068">
    <property type="protein sequence ID" value="OXM54576.1"/>
    <property type="molecule type" value="Genomic_DNA"/>
</dbReference>
<dbReference type="Proteomes" id="UP000215223">
    <property type="component" value="Unassembled WGS sequence"/>
</dbReference>
<dbReference type="InterPro" id="IPR002645">
    <property type="entry name" value="STAS_dom"/>
</dbReference>
<evidence type="ECO:0000313" key="2">
    <source>
        <dbReference type="EMBL" id="OXM54576.1"/>
    </source>
</evidence>
<evidence type="ECO:0000259" key="1">
    <source>
        <dbReference type="PROSITE" id="PS50801"/>
    </source>
</evidence>
<evidence type="ECO:0000313" key="3">
    <source>
        <dbReference type="Proteomes" id="UP000215223"/>
    </source>
</evidence>
<dbReference type="AlphaFoldDB" id="A0A229S6N4"/>
<gene>
    <name evidence="2" type="ORF">CFP71_19565</name>
</gene>
<dbReference type="OrthoDB" id="4628340at2"/>
<proteinExistence type="predicted"/>
<dbReference type="Gene3D" id="3.30.750.24">
    <property type="entry name" value="STAS domain"/>
    <property type="match status" value="1"/>
</dbReference>
<protein>
    <submittedName>
        <fullName evidence="2">Anti-anti-sigma factor</fullName>
    </submittedName>
</protein>
<dbReference type="RefSeq" id="WP_093935313.1">
    <property type="nucleotide sequence ID" value="NZ_NMQT01000068.1"/>
</dbReference>
<dbReference type="InterPro" id="IPR058548">
    <property type="entry name" value="MlaB-like_STAS"/>
</dbReference>
<comment type="caution">
    <text evidence="2">The sequence shown here is derived from an EMBL/GenBank/DDBJ whole genome shotgun (WGS) entry which is preliminary data.</text>
</comment>
<dbReference type="PROSITE" id="PS50801">
    <property type="entry name" value="STAS"/>
    <property type="match status" value="1"/>
</dbReference>
<keyword evidence="3" id="KW-1185">Reference proteome</keyword>
<reference evidence="2 3" key="1">
    <citation type="submission" date="2017-07" db="EMBL/GenBank/DDBJ databases">
        <title>Amycolatopsis thailandensis Genome sequencing and assembly.</title>
        <authorList>
            <person name="Kaur N."/>
            <person name="Mayilraj S."/>
        </authorList>
    </citation>
    <scope>NUCLEOTIDE SEQUENCE [LARGE SCALE GENOMIC DNA]</scope>
    <source>
        <strain evidence="2 3">JCM 16380</strain>
    </source>
</reference>